<dbReference type="EMBL" id="KZ857420">
    <property type="protein sequence ID" value="RDX47191.1"/>
    <property type="molecule type" value="Genomic_DNA"/>
</dbReference>
<reference evidence="19 20" key="1">
    <citation type="journal article" date="2018" name="Biotechnol. Biofuels">
        <title>Integrative visual omics of the white-rot fungus Polyporus brumalis exposes the biotechnological potential of its oxidative enzymes for delignifying raw plant biomass.</title>
        <authorList>
            <person name="Miyauchi S."/>
            <person name="Rancon A."/>
            <person name="Drula E."/>
            <person name="Hage H."/>
            <person name="Chaduli D."/>
            <person name="Favel A."/>
            <person name="Grisel S."/>
            <person name="Henrissat B."/>
            <person name="Herpoel-Gimbert I."/>
            <person name="Ruiz-Duenas F.J."/>
            <person name="Chevret D."/>
            <person name="Hainaut M."/>
            <person name="Lin J."/>
            <person name="Wang M."/>
            <person name="Pangilinan J."/>
            <person name="Lipzen A."/>
            <person name="Lesage-Meessen L."/>
            <person name="Navarro D."/>
            <person name="Riley R."/>
            <person name="Grigoriev I.V."/>
            <person name="Zhou S."/>
            <person name="Raouche S."/>
            <person name="Rosso M.N."/>
        </authorList>
    </citation>
    <scope>NUCLEOTIDE SEQUENCE [LARGE SCALE GENOMIC DNA]</scope>
    <source>
        <strain evidence="19 20">BRFM 1820</strain>
    </source>
</reference>
<feature type="domain" description="CFEM" evidence="18">
    <location>
        <begin position="273"/>
        <end position="389"/>
    </location>
</feature>
<dbReference type="Gene3D" id="2.70.50.70">
    <property type="match status" value="1"/>
</dbReference>
<evidence type="ECO:0000256" key="12">
    <source>
        <dbReference type="ARBA" id="ARBA00023326"/>
    </source>
</evidence>
<dbReference type="InterPro" id="IPR005103">
    <property type="entry name" value="AA9_LPMO"/>
</dbReference>
<evidence type="ECO:0000256" key="7">
    <source>
        <dbReference type="ARBA" id="ARBA00023002"/>
    </source>
</evidence>
<evidence type="ECO:0000313" key="19">
    <source>
        <dbReference type="EMBL" id="RDX47191.1"/>
    </source>
</evidence>
<dbReference type="GO" id="GO:0005576">
    <property type="term" value="C:extracellular region"/>
    <property type="evidence" value="ECO:0007669"/>
    <property type="project" value="UniProtKB-SubCell"/>
</dbReference>
<dbReference type="GO" id="GO:0030245">
    <property type="term" value="P:cellulose catabolic process"/>
    <property type="evidence" value="ECO:0007669"/>
    <property type="project" value="UniProtKB-KW"/>
</dbReference>
<sequence>MVASSLLYSALLFALAAAPSAVEAHGFIKQWGVKGRTLEKAQKTDLKASSFRAVAANTGWIGAQFVDSKAVACGASDTPFGKVAAPGGMFFATQGAGKELPVTPGQSVQLVVSGNPGEGWPHPKGHIMTYLAQCDDDCSTFDASQGKFFKIQEEKDGVPNTLRPAYDGGVDGNRYNVAIPESIPAGNYIMRFEILAFGQSSQAEGGQDQYYPFCGQLTVGGGTTGKASDKFATVSFPGAYKKGNIDQSTTPGPAVLATIGGSSGSSSTGTESASAPSTTDTSGTSSISGAITLASSAPACASMCLNVKLSQSSSLASQCAEHDGACFCAATGTFVAAYNNCAADNCSAGDLDAAKTAFSDACSALGSARRRSAARMVRARSALSSSVGCVGVFDVGAELQPRGRLLYPVYMSCGGIQITDGLDALVTIPGGNCG</sequence>
<keyword evidence="6" id="KW-0136">Cellulose degradation</keyword>
<dbReference type="Proteomes" id="UP000256964">
    <property type="component" value="Unassembled WGS sequence"/>
</dbReference>
<evidence type="ECO:0000256" key="8">
    <source>
        <dbReference type="ARBA" id="ARBA00023008"/>
    </source>
</evidence>
<dbReference type="PROSITE" id="PS52012">
    <property type="entry name" value="CFEM"/>
    <property type="match status" value="1"/>
</dbReference>
<name>A0A371D3U8_9APHY</name>
<evidence type="ECO:0000256" key="15">
    <source>
        <dbReference type="ARBA" id="ARBA00047174"/>
    </source>
</evidence>
<evidence type="ECO:0000313" key="20">
    <source>
        <dbReference type="Proteomes" id="UP000256964"/>
    </source>
</evidence>
<gene>
    <name evidence="19" type="ORF">OH76DRAFT_1484804</name>
</gene>
<evidence type="ECO:0000256" key="3">
    <source>
        <dbReference type="ARBA" id="ARBA00022525"/>
    </source>
</evidence>
<accession>A0A371D3U8</accession>
<feature type="compositionally biased region" description="Low complexity" evidence="16">
    <location>
        <begin position="257"/>
        <end position="285"/>
    </location>
</feature>
<evidence type="ECO:0000256" key="17">
    <source>
        <dbReference type="SAM" id="SignalP"/>
    </source>
</evidence>
<dbReference type="AlphaFoldDB" id="A0A371D3U8"/>
<evidence type="ECO:0000256" key="2">
    <source>
        <dbReference type="ARBA" id="ARBA00004613"/>
    </source>
</evidence>
<evidence type="ECO:0000256" key="1">
    <source>
        <dbReference type="ARBA" id="ARBA00001973"/>
    </source>
</evidence>
<dbReference type="OrthoDB" id="4849160at2759"/>
<evidence type="ECO:0000256" key="5">
    <source>
        <dbReference type="ARBA" id="ARBA00022729"/>
    </source>
</evidence>
<evidence type="ECO:0000256" key="14">
    <source>
        <dbReference type="ARBA" id="ARBA00045077"/>
    </source>
</evidence>
<keyword evidence="3" id="KW-0964">Secreted</keyword>
<evidence type="ECO:0000256" key="16">
    <source>
        <dbReference type="SAM" id="MobiDB-lite"/>
    </source>
</evidence>
<feature type="chain" id="PRO_5016844117" description="lytic cellulose monooxygenase (C4-dehydrogenating)" evidence="17">
    <location>
        <begin position="25"/>
        <end position="434"/>
    </location>
</feature>
<dbReference type="InterPro" id="IPR049892">
    <property type="entry name" value="AA9"/>
</dbReference>
<keyword evidence="9" id="KW-0503">Monooxygenase</keyword>
<keyword evidence="10" id="KW-1015">Disulfide bond</keyword>
<dbReference type="Pfam" id="PF05730">
    <property type="entry name" value="CFEM"/>
    <property type="match status" value="1"/>
</dbReference>
<dbReference type="PANTHER" id="PTHR33353">
    <property type="entry name" value="PUTATIVE (AFU_ORTHOLOGUE AFUA_1G12560)-RELATED"/>
    <property type="match status" value="1"/>
</dbReference>
<organism evidence="19 20">
    <name type="scientific">Lentinus brumalis</name>
    <dbReference type="NCBI Taxonomy" id="2498619"/>
    <lineage>
        <taxon>Eukaryota</taxon>
        <taxon>Fungi</taxon>
        <taxon>Dikarya</taxon>
        <taxon>Basidiomycota</taxon>
        <taxon>Agaricomycotina</taxon>
        <taxon>Agaricomycetes</taxon>
        <taxon>Polyporales</taxon>
        <taxon>Polyporaceae</taxon>
        <taxon>Lentinus</taxon>
    </lineage>
</organism>
<evidence type="ECO:0000259" key="18">
    <source>
        <dbReference type="PROSITE" id="PS52012"/>
    </source>
</evidence>
<comment type="similarity">
    <text evidence="13">Belongs to the polysaccharide monooxygenase AA9 family.</text>
</comment>
<proteinExistence type="inferred from homology"/>
<evidence type="ECO:0000256" key="6">
    <source>
        <dbReference type="ARBA" id="ARBA00023001"/>
    </source>
</evidence>
<comment type="catalytic activity">
    <reaction evidence="14">
        <text>[(1-&gt;4)-beta-D-glucosyl]n+m + reduced acceptor + O2 = 4-dehydro-beta-D-glucosyl-[(1-&gt;4)-beta-D-glucosyl]n-1 + [(1-&gt;4)-beta-D-glucosyl]m + acceptor + H2O.</text>
        <dbReference type="EC" id="1.14.99.56"/>
    </reaction>
</comment>
<evidence type="ECO:0000256" key="4">
    <source>
        <dbReference type="ARBA" id="ARBA00022723"/>
    </source>
</evidence>
<keyword evidence="12" id="KW-0624">Polysaccharide degradation</keyword>
<evidence type="ECO:0000256" key="9">
    <source>
        <dbReference type="ARBA" id="ARBA00023033"/>
    </source>
</evidence>
<evidence type="ECO:0000256" key="11">
    <source>
        <dbReference type="ARBA" id="ARBA00023277"/>
    </source>
</evidence>
<keyword evidence="8" id="KW-0186">Copper</keyword>
<dbReference type="Pfam" id="PF03443">
    <property type="entry name" value="AA9"/>
    <property type="match status" value="1"/>
</dbReference>
<dbReference type="PANTHER" id="PTHR33353:SF10">
    <property type="entry name" value="ENDO-BETA-1,4-GLUCANASE D"/>
    <property type="match status" value="1"/>
</dbReference>
<keyword evidence="11" id="KW-0119">Carbohydrate metabolism</keyword>
<protein>
    <recommendedName>
        <fullName evidence="15">lytic cellulose monooxygenase (C4-dehydrogenating)</fullName>
        <ecNumber evidence="15">1.14.99.56</ecNumber>
    </recommendedName>
</protein>
<keyword evidence="7" id="KW-0560">Oxidoreductase</keyword>
<keyword evidence="5 17" id="KW-0732">Signal</keyword>
<dbReference type="InterPro" id="IPR008427">
    <property type="entry name" value="Extracellular_membr_CFEM_dom"/>
</dbReference>
<feature type="signal peptide" evidence="17">
    <location>
        <begin position="1"/>
        <end position="24"/>
    </location>
</feature>
<dbReference type="GO" id="GO:0046872">
    <property type="term" value="F:metal ion binding"/>
    <property type="evidence" value="ECO:0007669"/>
    <property type="project" value="UniProtKB-KW"/>
</dbReference>
<keyword evidence="4" id="KW-0479">Metal-binding</keyword>
<comment type="subcellular location">
    <subcellularLocation>
        <location evidence="2">Secreted</location>
    </subcellularLocation>
</comment>
<evidence type="ECO:0000256" key="13">
    <source>
        <dbReference type="ARBA" id="ARBA00044502"/>
    </source>
</evidence>
<dbReference type="GO" id="GO:0004497">
    <property type="term" value="F:monooxygenase activity"/>
    <property type="evidence" value="ECO:0007669"/>
    <property type="project" value="UniProtKB-KW"/>
</dbReference>
<keyword evidence="20" id="KW-1185">Reference proteome</keyword>
<dbReference type="EC" id="1.14.99.56" evidence="15"/>
<feature type="region of interest" description="Disordered" evidence="16">
    <location>
        <begin position="256"/>
        <end position="285"/>
    </location>
</feature>
<evidence type="ECO:0000256" key="10">
    <source>
        <dbReference type="ARBA" id="ARBA00023157"/>
    </source>
</evidence>
<comment type="cofactor">
    <cofactor evidence="1">
        <name>Cu(2+)</name>
        <dbReference type="ChEBI" id="CHEBI:29036"/>
    </cofactor>
</comment>